<proteinExistence type="predicted"/>
<evidence type="ECO:0000313" key="1">
    <source>
        <dbReference type="EMBL" id="SDM33761.1"/>
    </source>
</evidence>
<organism evidence="1 2">
    <name type="scientific">Daejeonella rubra</name>
    <dbReference type="NCBI Taxonomy" id="990371"/>
    <lineage>
        <taxon>Bacteria</taxon>
        <taxon>Pseudomonadati</taxon>
        <taxon>Bacteroidota</taxon>
        <taxon>Sphingobacteriia</taxon>
        <taxon>Sphingobacteriales</taxon>
        <taxon>Sphingobacteriaceae</taxon>
        <taxon>Daejeonella</taxon>
    </lineage>
</organism>
<keyword evidence="2" id="KW-1185">Reference proteome</keyword>
<sequence>MEEFYEYLDNSVLEISKQFNISNLIAIQDVYDENDYWTRLANFSFFNKIFDEHRYHFLYEIQGLSCQIHFGLANCFLFRDKISAKQGRPNVYNHRYTFMIESTIHCIYAYWNRVGLVLNTYLKTLKDIKRTYFSGVVQQLRLDYPELLGNPYYLWINDVKTNLDDLNRNEFAHNNSLIMQNFLPESYEGQNQIDLLAFPELLLSHNKYIVEEIDNLVNLIEVLEGIVLKK</sequence>
<gene>
    <name evidence="1" type="ORF">SAMN05421813_11017</name>
</gene>
<protein>
    <recommendedName>
        <fullName evidence="3">Cthe-2314-like HEPN domain-containing protein</fullName>
    </recommendedName>
</protein>
<dbReference type="AlphaFoldDB" id="A0A1G9SEE6"/>
<dbReference type="EMBL" id="FNHH01000010">
    <property type="protein sequence ID" value="SDM33761.1"/>
    <property type="molecule type" value="Genomic_DNA"/>
</dbReference>
<name>A0A1G9SEE6_9SPHI</name>
<accession>A0A1G9SEE6</accession>
<dbReference type="STRING" id="990371.SAMN05421813_11017"/>
<dbReference type="Proteomes" id="UP000199226">
    <property type="component" value="Unassembled WGS sequence"/>
</dbReference>
<evidence type="ECO:0000313" key="2">
    <source>
        <dbReference type="Proteomes" id="UP000199226"/>
    </source>
</evidence>
<reference evidence="2" key="1">
    <citation type="submission" date="2016-10" db="EMBL/GenBank/DDBJ databases">
        <authorList>
            <person name="Varghese N."/>
            <person name="Submissions S."/>
        </authorList>
    </citation>
    <scope>NUCLEOTIDE SEQUENCE [LARGE SCALE GENOMIC DNA]</scope>
    <source>
        <strain evidence="2">DSM 24536</strain>
    </source>
</reference>
<dbReference type="RefSeq" id="WP_090703981.1">
    <property type="nucleotide sequence ID" value="NZ_FNHH01000010.1"/>
</dbReference>
<evidence type="ECO:0008006" key="3">
    <source>
        <dbReference type="Google" id="ProtNLM"/>
    </source>
</evidence>
<dbReference type="OrthoDB" id="791324at2"/>